<keyword evidence="1" id="KW-0472">Membrane</keyword>
<feature type="transmembrane region" description="Helical" evidence="1">
    <location>
        <begin position="75"/>
        <end position="91"/>
    </location>
</feature>
<feature type="transmembrane region" description="Helical" evidence="1">
    <location>
        <begin position="6"/>
        <end position="39"/>
    </location>
</feature>
<accession>A0A0P1GRZ0</accession>
<proteinExistence type="predicted"/>
<gene>
    <name evidence="2" type="primary">ybaN</name>
    <name evidence="2" type="ORF">TM5383_02710</name>
</gene>
<dbReference type="STRING" id="340021.TM5383_02710"/>
<organism evidence="2 3">
    <name type="scientific">Thalassovita mediterranea</name>
    <dbReference type="NCBI Taxonomy" id="340021"/>
    <lineage>
        <taxon>Bacteria</taxon>
        <taxon>Pseudomonadati</taxon>
        <taxon>Pseudomonadota</taxon>
        <taxon>Alphaproteobacteria</taxon>
        <taxon>Rhodobacterales</taxon>
        <taxon>Roseobacteraceae</taxon>
        <taxon>Thalassovita</taxon>
    </lineage>
</organism>
<dbReference type="InterPro" id="IPR007401">
    <property type="entry name" value="DUF454"/>
</dbReference>
<sequence length="117" mass="12984">MRYLWAALGLISVGLGLLGVVLPLLPTVPFMLLAAFFFARSSERLHNWLITHPTFGPSIREWQERGAINPRGKRYATLSIIAVFVVSLLVGVPVKVIVIQAVTLSCVLLFIWTRPNS</sequence>
<keyword evidence="3" id="KW-1185">Reference proteome</keyword>
<reference evidence="2 3" key="1">
    <citation type="submission" date="2015-09" db="EMBL/GenBank/DDBJ databases">
        <authorList>
            <consortium name="Swine Surveillance"/>
        </authorList>
    </citation>
    <scope>NUCLEOTIDE SEQUENCE [LARGE SCALE GENOMIC DNA]</scope>
    <source>
        <strain evidence="2 3">CECT 8383</strain>
    </source>
</reference>
<dbReference type="PANTHER" id="PTHR35813:SF1">
    <property type="entry name" value="INNER MEMBRANE PROTEIN YBAN"/>
    <property type="match status" value="1"/>
</dbReference>
<evidence type="ECO:0000313" key="2">
    <source>
        <dbReference type="EMBL" id="CUH85476.1"/>
    </source>
</evidence>
<dbReference type="AlphaFoldDB" id="A0A0P1GRZ0"/>
<evidence type="ECO:0000313" key="3">
    <source>
        <dbReference type="Proteomes" id="UP000051681"/>
    </source>
</evidence>
<dbReference type="PIRSF" id="PIRSF016789">
    <property type="entry name" value="DUF454"/>
    <property type="match status" value="1"/>
</dbReference>
<dbReference type="PANTHER" id="PTHR35813">
    <property type="entry name" value="INNER MEMBRANE PROTEIN YBAN"/>
    <property type="match status" value="1"/>
</dbReference>
<dbReference type="Proteomes" id="UP000051681">
    <property type="component" value="Unassembled WGS sequence"/>
</dbReference>
<keyword evidence="1" id="KW-0812">Transmembrane</keyword>
<dbReference type="RefSeq" id="WP_058319554.1">
    <property type="nucleotide sequence ID" value="NZ_CYSF01000015.1"/>
</dbReference>
<dbReference type="GO" id="GO:0005886">
    <property type="term" value="C:plasma membrane"/>
    <property type="evidence" value="ECO:0007669"/>
    <property type="project" value="TreeGrafter"/>
</dbReference>
<dbReference type="Pfam" id="PF04304">
    <property type="entry name" value="DUF454"/>
    <property type="match status" value="1"/>
</dbReference>
<protein>
    <submittedName>
        <fullName evidence="2">Inner membrane protein YbaN</fullName>
    </submittedName>
</protein>
<keyword evidence="1" id="KW-1133">Transmembrane helix</keyword>
<feature type="transmembrane region" description="Helical" evidence="1">
    <location>
        <begin position="97"/>
        <end position="113"/>
    </location>
</feature>
<dbReference type="OrthoDB" id="9816293at2"/>
<name>A0A0P1GRZ0_9RHOB</name>
<dbReference type="EMBL" id="CYSF01000015">
    <property type="protein sequence ID" value="CUH85476.1"/>
    <property type="molecule type" value="Genomic_DNA"/>
</dbReference>
<evidence type="ECO:0000256" key="1">
    <source>
        <dbReference type="SAM" id="Phobius"/>
    </source>
</evidence>